<organism evidence="2 3">
    <name type="scientific">Marinobacter fuscus</name>
    <dbReference type="NCBI Taxonomy" id="2109942"/>
    <lineage>
        <taxon>Bacteria</taxon>
        <taxon>Pseudomonadati</taxon>
        <taxon>Pseudomonadota</taxon>
        <taxon>Gammaproteobacteria</taxon>
        <taxon>Pseudomonadales</taxon>
        <taxon>Marinobacteraceae</taxon>
        <taxon>Marinobacter</taxon>
    </lineage>
</organism>
<reference evidence="2 3" key="1">
    <citation type="submission" date="2018-03" db="EMBL/GenBank/DDBJ databases">
        <title>Marinobacter brunus sp. nov., a marine bacterium of Gamma-proteobacteria isolated from the surface seawater of the South China Sea.</title>
        <authorList>
            <person name="Cheng H."/>
            <person name="Wu Y.-H."/>
            <person name="Xamxidin M."/>
            <person name="Xu X.-W."/>
        </authorList>
    </citation>
    <scope>NUCLEOTIDE SEQUENCE [LARGE SCALE GENOMIC DNA]</scope>
    <source>
        <strain evidence="2 3">NH169-3</strain>
    </source>
</reference>
<keyword evidence="3" id="KW-1185">Reference proteome</keyword>
<proteinExistence type="predicted"/>
<dbReference type="AlphaFoldDB" id="A0A2T1KD70"/>
<dbReference type="Pfam" id="PF01381">
    <property type="entry name" value="HTH_3"/>
    <property type="match status" value="1"/>
</dbReference>
<dbReference type="SUPFAM" id="SSF47413">
    <property type="entry name" value="lambda repressor-like DNA-binding domains"/>
    <property type="match status" value="1"/>
</dbReference>
<dbReference type="CDD" id="cd00093">
    <property type="entry name" value="HTH_XRE"/>
    <property type="match status" value="1"/>
</dbReference>
<dbReference type="RefSeq" id="WP_106762281.1">
    <property type="nucleotide sequence ID" value="NZ_PXNP01000064.1"/>
</dbReference>
<dbReference type="PROSITE" id="PS50943">
    <property type="entry name" value="HTH_CROC1"/>
    <property type="match status" value="1"/>
</dbReference>
<dbReference type="SMART" id="SM00530">
    <property type="entry name" value="HTH_XRE"/>
    <property type="match status" value="1"/>
</dbReference>
<sequence length="200" mass="22321">MNMKINLELVKKLRAEKSWSQEELAVASDLSLRTVQRIEKDGSISLESKKALASAFGIKTSDLDIKEDSSAFSDENSDAFYFRIENGTKLAEIVGGAYAYRLNHDDPRSQKEAELIASAAQSIKDWGEIWSDLEAGDRVNAAYDLSQLIQELESIGIWVFGVRTNESYPGLEGNKWPVANVFLMREDNPKIIKLDLSNTG</sequence>
<dbReference type="GO" id="GO:0003677">
    <property type="term" value="F:DNA binding"/>
    <property type="evidence" value="ECO:0007669"/>
    <property type="project" value="InterPro"/>
</dbReference>
<comment type="caution">
    <text evidence="2">The sequence shown here is derived from an EMBL/GenBank/DDBJ whole genome shotgun (WGS) entry which is preliminary data.</text>
</comment>
<evidence type="ECO:0000259" key="1">
    <source>
        <dbReference type="PROSITE" id="PS50943"/>
    </source>
</evidence>
<feature type="domain" description="HTH cro/C1-type" evidence="1">
    <location>
        <begin position="10"/>
        <end position="63"/>
    </location>
</feature>
<dbReference type="InterPro" id="IPR001387">
    <property type="entry name" value="Cro/C1-type_HTH"/>
</dbReference>
<dbReference type="OrthoDB" id="21915at2"/>
<gene>
    <name evidence="2" type="ORF">C7H09_09370</name>
</gene>
<dbReference type="InterPro" id="IPR010982">
    <property type="entry name" value="Lambda_DNA-bd_dom_sf"/>
</dbReference>
<dbReference type="Proteomes" id="UP000239866">
    <property type="component" value="Unassembled WGS sequence"/>
</dbReference>
<accession>A0A2T1KD70</accession>
<name>A0A2T1KD70_9GAMM</name>
<protein>
    <recommendedName>
        <fullName evidence="1">HTH cro/C1-type domain-containing protein</fullName>
    </recommendedName>
</protein>
<evidence type="ECO:0000313" key="2">
    <source>
        <dbReference type="EMBL" id="PSF07703.1"/>
    </source>
</evidence>
<dbReference type="Gene3D" id="1.10.260.40">
    <property type="entry name" value="lambda repressor-like DNA-binding domains"/>
    <property type="match status" value="1"/>
</dbReference>
<evidence type="ECO:0000313" key="3">
    <source>
        <dbReference type="Proteomes" id="UP000239866"/>
    </source>
</evidence>
<dbReference type="EMBL" id="PXNP01000064">
    <property type="protein sequence ID" value="PSF07703.1"/>
    <property type="molecule type" value="Genomic_DNA"/>
</dbReference>